<organism evidence="1 2">
    <name type="scientific">Clostridium gelidum</name>
    <dbReference type="NCBI Taxonomy" id="704125"/>
    <lineage>
        <taxon>Bacteria</taxon>
        <taxon>Bacillati</taxon>
        <taxon>Bacillota</taxon>
        <taxon>Clostridia</taxon>
        <taxon>Eubacteriales</taxon>
        <taxon>Clostridiaceae</taxon>
        <taxon>Clostridium</taxon>
    </lineage>
</organism>
<accession>A0ABM7TAT3</accession>
<proteinExistence type="predicted"/>
<dbReference type="Proteomes" id="UP000824633">
    <property type="component" value="Chromosome"/>
</dbReference>
<sequence>MVGPNKMTLKEAVEAYKKGDKYNDKALKTWKENNLEKELDPFIQSKYPNLITDPTQKTFIEI</sequence>
<keyword evidence="2" id="KW-1185">Reference proteome</keyword>
<gene>
    <name evidence="1" type="ORF">psyc5s11_21270</name>
</gene>
<reference evidence="2" key="1">
    <citation type="submission" date="2021-07" db="EMBL/GenBank/DDBJ databases">
        <title>Complete genome sequencing of a Clostridium isolate.</title>
        <authorList>
            <person name="Ueki A."/>
            <person name="Tonouchi A."/>
        </authorList>
    </citation>
    <scope>NUCLEOTIDE SEQUENCE [LARGE SCALE GENOMIC DNA]</scope>
    <source>
        <strain evidence="2">C5S11</strain>
    </source>
</reference>
<protein>
    <submittedName>
        <fullName evidence="1">Uncharacterized protein</fullName>
    </submittedName>
</protein>
<evidence type="ECO:0000313" key="1">
    <source>
        <dbReference type="EMBL" id="BCZ46060.1"/>
    </source>
</evidence>
<dbReference type="EMBL" id="AP024849">
    <property type="protein sequence ID" value="BCZ46060.1"/>
    <property type="molecule type" value="Genomic_DNA"/>
</dbReference>
<name>A0ABM7TAT3_9CLOT</name>
<evidence type="ECO:0000313" key="2">
    <source>
        <dbReference type="Proteomes" id="UP000824633"/>
    </source>
</evidence>